<feature type="compositionally biased region" description="Basic and acidic residues" evidence="1">
    <location>
        <begin position="171"/>
        <end position="180"/>
    </location>
</feature>
<reference evidence="2 3" key="1">
    <citation type="submission" date="2016-03" db="EMBL/GenBank/DDBJ databases">
        <title>Whole genome sequencing of Grifola frondosa 9006-11.</title>
        <authorList>
            <person name="Min B."/>
            <person name="Park H."/>
            <person name="Kim J.-G."/>
            <person name="Cho H."/>
            <person name="Oh Y.-L."/>
            <person name="Kong W.-S."/>
            <person name="Choi I.-G."/>
        </authorList>
    </citation>
    <scope>NUCLEOTIDE SEQUENCE [LARGE SCALE GENOMIC DNA]</scope>
    <source>
        <strain evidence="2 3">9006-11</strain>
    </source>
</reference>
<sequence>MRRPAVAFTATGVQARSCSGTTATAASSRTSRLCAASSGRATICEGPKCESSMKAESPGCVILKHLVLVHGRRAAVIEFVDMDARARRTRVDHKGILDERLRGRVRNRAVDGLGEVAIARGSVGRGCEGPAVTCEGPAVTLSSSCGLCTGYDTGAEVSVGSRGGGGGSRSTVERSGREMAGKVQSVNLHSKDE</sequence>
<evidence type="ECO:0000313" key="2">
    <source>
        <dbReference type="EMBL" id="OBZ68842.1"/>
    </source>
</evidence>
<keyword evidence="3" id="KW-1185">Reference proteome</keyword>
<evidence type="ECO:0000256" key="1">
    <source>
        <dbReference type="SAM" id="MobiDB-lite"/>
    </source>
</evidence>
<organism evidence="2 3">
    <name type="scientific">Grifola frondosa</name>
    <name type="common">Maitake</name>
    <name type="synonym">Polyporus frondosus</name>
    <dbReference type="NCBI Taxonomy" id="5627"/>
    <lineage>
        <taxon>Eukaryota</taxon>
        <taxon>Fungi</taxon>
        <taxon>Dikarya</taxon>
        <taxon>Basidiomycota</taxon>
        <taxon>Agaricomycotina</taxon>
        <taxon>Agaricomycetes</taxon>
        <taxon>Polyporales</taxon>
        <taxon>Grifolaceae</taxon>
        <taxon>Grifola</taxon>
    </lineage>
</organism>
<feature type="region of interest" description="Disordered" evidence="1">
    <location>
        <begin position="159"/>
        <end position="193"/>
    </location>
</feature>
<evidence type="ECO:0000313" key="3">
    <source>
        <dbReference type="Proteomes" id="UP000092993"/>
    </source>
</evidence>
<protein>
    <submittedName>
        <fullName evidence="2">Uncharacterized protein</fullName>
    </submittedName>
</protein>
<feature type="compositionally biased region" description="Polar residues" evidence="1">
    <location>
        <begin position="184"/>
        <end position="193"/>
    </location>
</feature>
<dbReference type="Proteomes" id="UP000092993">
    <property type="component" value="Unassembled WGS sequence"/>
</dbReference>
<accession>A0A1C7LW22</accession>
<name>A0A1C7LW22_GRIFR</name>
<comment type="caution">
    <text evidence="2">The sequence shown here is derived from an EMBL/GenBank/DDBJ whole genome shotgun (WGS) entry which is preliminary data.</text>
</comment>
<proteinExistence type="predicted"/>
<dbReference type="AlphaFoldDB" id="A0A1C7LW22"/>
<dbReference type="EMBL" id="LUGG01000019">
    <property type="protein sequence ID" value="OBZ68842.1"/>
    <property type="molecule type" value="Genomic_DNA"/>
</dbReference>
<gene>
    <name evidence="2" type="ORF">A0H81_11265</name>
</gene>